<name>A0ABM7T8V4_9CLOT</name>
<evidence type="ECO:0000313" key="2">
    <source>
        <dbReference type="Proteomes" id="UP000824633"/>
    </source>
</evidence>
<gene>
    <name evidence="1" type="ORF">psyc5s11_14160</name>
</gene>
<dbReference type="Proteomes" id="UP000824633">
    <property type="component" value="Chromosome"/>
</dbReference>
<dbReference type="RefSeq" id="WP_258712432.1">
    <property type="nucleotide sequence ID" value="NZ_AP024849.1"/>
</dbReference>
<evidence type="ECO:0000313" key="1">
    <source>
        <dbReference type="EMBL" id="BCZ45349.1"/>
    </source>
</evidence>
<protein>
    <submittedName>
        <fullName evidence="1">Uncharacterized protein</fullName>
    </submittedName>
</protein>
<organism evidence="1 2">
    <name type="scientific">Clostridium gelidum</name>
    <dbReference type="NCBI Taxonomy" id="704125"/>
    <lineage>
        <taxon>Bacteria</taxon>
        <taxon>Bacillati</taxon>
        <taxon>Bacillota</taxon>
        <taxon>Clostridia</taxon>
        <taxon>Eubacteriales</taxon>
        <taxon>Clostridiaceae</taxon>
        <taxon>Clostridium</taxon>
    </lineage>
</organism>
<proteinExistence type="predicted"/>
<keyword evidence="2" id="KW-1185">Reference proteome</keyword>
<accession>A0ABM7T8V4</accession>
<reference evidence="2" key="1">
    <citation type="submission" date="2021-07" db="EMBL/GenBank/DDBJ databases">
        <title>Complete genome sequencing of a Clostridium isolate.</title>
        <authorList>
            <person name="Ueki A."/>
            <person name="Tonouchi A."/>
        </authorList>
    </citation>
    <scope>NUCLEOTIDE SEQUENCE [LARGE SCALE GENOMIC DNA]</scope>
    <source>
        <strain evidence="2">C5S11</strain>
    </source>
</reference>
<sequence>MLWIVIFINLILIVCNALYETDETQEKTDDPESKLNKLHRM</sequence>
<dbReference type="EMBL" id="AP024849">
    <property type="protein sequence ID" value="BCZ45349.1"/>
    <property type="molecule type" value="Genomic_DNA"/>
</dbReference>